<dbReference type="SUPFAM" id="SSF54534">
    <property type="entry name" value="FKBP-like"/>
    <property type="match status" value="1"/>
</dbReference>
<dbReference type="Pfam" id="PF00639">
    <property type="entry name" value="Rotamase"/>
    <property type="match status" value="1"/>
</dbReference>
<dbReference type="Proteomes" id="UP000322025">
    <property type="component" value="Unassembled WGS sequence"/>
</dbReference>
<dbReference type="SUPFAM" id="SSF109998">
    <property type="entry name" value="Triger factor/SurA peptide-binding domain-like"/>
    <property type="match status" value="1"/>
</dbReference>
<feature type="compositionally biased region" description="Low complexity" evidence="1">
    <location>
        <begin position="365"/>
        <end position="381"/>
    </location>
</feature>
<evidence type="ECO:0000256" key="2">
    <source>
        <dbReference type="SAM" id="SignalP"/>
    </source>
</evidence>
<evidence type="ECO:0000256" key="1">
    <source>
        <dbReference type="SAM" id="MobiDB-lite"/>
    </source>
</evidence>
<feature type="domain" description="PpiC" evidence="3">
    <location>
        <begin position="202"/>
        <end position="279"/>
    </location>
</feature>
<name>A0A5M9I5A9_9FIRM</name>
<dbReference type="InterPro" id="IPR027304">
    <property type="entry name" value="Trigger_fact/SurA_dom_sf"/>
</dbReference>
<dbReference type="InterPro" id="IPR050245">
    <property type="entry name" value="PrsA_foldase"/>
</dbReference>
<sequence>MMRFGKKAAVLTAAGALAAMTVTGCSGSINTDSVVATVGEDDITLGLANFYARMTQGQYETYYASMLGTTGDAMWTQEAGEDQTYEESVKDGLMESLQNMYLIAQHAEEYDVSLTEEEEDAISEAAKQFDEDNTDEAKETVSGYRKDVEEFLRLATIQTKMDSKMREGVDEEVSDEEAAQKAMQYVFFSYTTTDDSGNSTELTDEEKESLKTDAQSLVDRVKGGEDFATVAEELGQTASDLTFDSESTTPNEDLIAAVDAFETEGEVTDVIETDSGIYVGQLTSLLDREATDQEKETIVEQRRQDQYDSLLEEWRDSTEIEVDEKAWDKVDFEDTGVTIITSETEESSEEGSADTGSDTSEDTSSDSSTADDTNSGDSASE</sequence>
<keyword evidence="2" id="KW-0732">Signal</keyword>
<accession>A0A5M9I5A9</accession>
<dbReference type="PANTHER" id="PTHR47245">
    <property type="entry name" value="PEPTIDYLPROLYL ISOMERASE"/>
    <property type="match status" value="1"/>
</dbReference>
<proteinExistence type="predicted"/>
<evidence type="ECO:0000313" key="5">
    <source>
        <dbReference type="Proteomes" id="UP000322025"/>
    </source>
</evidence>
<comment type="caution">
    <text evidence="4">The sequence shown here is derived from an EMBL/GenBank/DDBJ whole genome shotgun (WGS) entry which is preliminary data.</text>
</comment>
<dbReference type="RefSeq" id="WP_150309903.1">
    <property type="nucleotide sequence ID" value="NZ_VMSO01000001.1"/>
</dbReference>
<organism evidence="4 5">
    <name type="scientific">Mediterraneibacter catenae</name>
    <dbReference type="NCBI Taxonomy" id="2594882"/>
    <lineage>
        <taxon>Bacteria</taxon>
        <taxon>Bacillati</taxon>
        <taxon>Bacillota</taxon>
        <taxon>Clostridia</taxon>
        <taxon>Lachnospirales</taxon>
        <taxon>Lachnospiraceae</taxon>
        <taxon>Mediterraneibacter</taxon>
    </lineage>
</organism>
<feature type="signal peptide" evidence="2">
    <location>
        <begin position="1"/>
        <end position="18"/>
    </location>
</feature>
<dbReference type="InterPro" id="IPR046357">
    <property type="entry name" value="PPIase_dom_sf"/>
</dbReference>
<evidence type="ECO:0000313" key="4">
    <source>
        <dbReference type="EMBL" id="KAA8502692.1"/>
    </source>
</evidence>
<dbReference type="PROSITE" id="PS51257">
    <property type="entry name" value="PROKAR_LIPOPROTEIN"/>
    <property type="match status" value="1"/>
</dbReference>
<dbReference type="InterPro" id="IPR000297">
    <property type="entry name" value="PPIase_PpiC"/>
</dbReference>
<dbReference type="AlphaFoldDB" id="A0A5M9I5A9"/>
<keyword evidence="5" id="KW-1185">Reference proteome</keyword>
<feature type="chain" id="PRO_5038929815" evidence="2">
    <location>
        <begin position="19"/>
        <end position="381"/>
    </location>
</feature>
<dbReference type="OrthoDB" id="1766385at2"/>
<reference evidence="4" key="1">
    <citation type="submission" date="2019-07" db="EMBL/GenBank/DDBJ databases">
        <authorList>
            <person name="Wongkuna S."/>
            <person name="Scaria J."/>
        </authorList>
    </citation>
    <scope>NUCLEOTIDE SEQUENCE [LARGE SCALE GENOMIC DNA]</scope>
    <source>
        <strain evidence="4">SW178</strain>
    </source>
</reference>
<dbReference type="PANTHER" id="PTHR47245:SF2">
    <property type="entry name" value="PEPTIDYL-PROLYL CIS-TRANS ISOMERASE HP_0175-RELATED"/>
    <property type="match status" value="1"/>
</dbReference>
<dbReference type="GO" id="GO:0003755">
    <property type="term" value="F:peptidyl-prolyl cis-trans isomerase activity"/>
    <property type="evidence" value="ECO:0007669"/>
    <property type="project" value="InterPro"/>
</dbReference>
<evidence type="ECO:0000259" key="3">
    <source>
        <dbReference type="Pfam" id="PF00639"/>
    </source>
</evidence>
<protein>
    <submittedName>
        <fullName evidence="4">Peptidyl-prolyl cis-trans isomerase</fullName>
    </submittedName>
</protein>
<keyword evidence="4" id="KW-0413">Isomerase</keyword>
<dbReference type="Gene3D" id="3.10.50.40">
    <property type="match status" value="1"/>
</dbReference>
<feature type="compositionally biased region" description="Acidic residues" evidence="1">
    <location>
        <begin position="343"/>
        <end position="352"/>
    </location>
</feature>
<dbReference type="EMBL" id="VMSO01000001">
    <property type="protein sequence ID" value="KAA8502692.1"/>
    <property type="molecule type" value="Genomic_DNA"/>
</dbReference>
<gene>
    <name evidence="4" type="ORF">FNY66_00050</name>
</gene>
<feature type="region of interest" description="Disordered" evidence="1">
    <location>
        <begin position="331"/>
        <end position="381"/>
    </location>
</feature>